<proteinExistence type="predicted"/>
<protein>
    <submittedName>
        <fullName evidence="1">P-loop containing nucleoside triphosphate hydrolase protein</fullName>
    </submittedName>
</protein>
<dbReference type="Proteomes" id="UP001433508">
    <property type="component" value="Unassembled WGS sequence"/>
</dbReference>
<name>A0ACC3SYM0_LIPKO</name>
<keyword evidence="1" id="KW-0378">Hydrolase</keyword>
<dbReference type="EMBL" id="MU971380">
    <property type="protein sequence ID" value="KAK9236756.1"/>
    <property type="molecule type" value="Genomic_DNA"/>
</dbReference>
<reference evidence="2" key="1">
    <citation type="journal article" date="2024" name="Front. Bioeng. Biotechnol.">
        <title>Genome-scale model development and genomic sequencing of the oleaginous clade Lipomyces.</title>
        <authorList>
            <person name="Czajka J.J."/>
            <person name="Han Y."/>
            <person name="Kim J."/>
            <person name="Mondo S.J."/>
            <person name="Hofstad B.A."/>
            <person name="Robles A."/>
            <person name="Haridas S."/>
            <person name="Riley R."/>
            <person name="LaButti K."/>
            <person name="Pangilinan J."/>
            <person name="Andreopoulos W."/>
            <person name="Lipzen A."/>
            <person name="Yan J."/>
            <person name="Wang M."/>
            <person name="Ng V."/>
            <person name="Grigoriev I.V."/>
            <person name="Spatafora J.W."/>
            <person name="Magnuson J.K."/>
            <person name="Baker S.E."/>
            <person name="Pomraning K.R."/>
        </authorList>
    </citation>
    <scope>NUCLEOTIDE SEQUENCE [LARGE SCALE GENOMIC DNA]</scope>
    <source>
        <strain evidence="2">CBS 7786</strain>
    </source>
</reference>
<gene>
    <name evidence="1" type="ORF">V1525DRAFT_362063</name>
</gene>
<sequence>MAKGDRKPRGIISSGNAGNSSKSKAAKADVGNDPVSSQGTAPSAKSIVAASSSWTGKLPATLLHEHCNKLGWEKITYDMRSSPGGFTATAILGQRNPKTSQIETVKFTPTGNLVGPQPTALEARHFAATYTLHRIASHKNLQMVLPGEHKNLWRRMEDIRRLEVKAGSAHNYSADPFAVQRERREASAAAHSKQHAGTDNAAAIQAGIAPEKKAPAIVKKGWERVSAIDMSREVRALVETCIRKYHVWENLPGSNDCNLRDDVIQELVPLGFRKSHVIEAGEYTSSAQAALEWLLIHVPEDDLPPRFLPENYTPGVTLITGSLQLEYAVKRVAQAGYPTELVRETMDECSNIECHAIEKLIFSLQYPDVAFEYMNCCNEEAWNEEIETLSAIYGDRFSNPLPHFVEVKLSLPSSDVYNMDNLSLRFHKSSGYPSRRIPSLSLFATQNNRLRNLPSYIRLSAALRAANHASEHFLGEPMCFSIVEWVQENLADIVNHPVKLKSLSGAIYGISFSGESDTVGKLFSSLNVSANTNSSAKRPIGRAANTKSQDSQDLLNGLNAMLVDPKMEPIYKVRKNLPAWDKRKLIVATVRNNQVTLITGETGSGKSTQSVQFILDDLILSGNGNTANIICTQPRRISAMGLAARVAEERGCKVGEQVGYVIRGESKTSAATKLRFMTTGVVLRMLQKDPDSALKHVSHIFIDEVHERSLDSDFLLIILKRLVASNAKIKIVLMSATVDAMTFSDYFGGAGHVVIEGRTYPVVDVYVDDILRLTRFRPNARNDINGKTDKKMKAVDDKEDPSEKLDANNDDLEDHLEDSIIGKYIAALGDRINYDFITSIVEYIDRQLCEKDGAILIFLPGTAEISRCISKISSAKFHCLPLHASLIPSDQRKVFLTPPKGKRKVVAATNVAETSITIPDVIAVIDTGRVKETVFDPQTNMTRLVETWVSQAAAKQRRGRAGRVSSGTCYKLYTRHAETTRLPARQLPEMNRTPLEQLYLMVKAMGVGDVQQFLGEALDPPDVMAIEAARNILVQVGAVNEDTSDLTALGTHLATIPADLKCAKLLVYGAIFGCLEIVAVIAAVLTVRSPFSPSTGDRDGLKKIRAAFAAGQQGDVIADACAFLDWEARLETSSASSLRQWCEENYLSAKILEDIGSTRDDYLSTLQEIGFISSTTFTPKTRTSDEFSLVRALLAASMNPSIARIQFPDKKYIAMSSGAVEQDPEAKTIKLFTRDDGRVFIHPSSTLFSAQSFIGGAEYMSFFHKMATSKIFIRELTPFGGYGLLMFGGTLGTDLLGRGVTIGNWVRLRCWARIGVLVGRMRILLDQLLAMKIEVPQVDVSGHEIVQLVKRLLNQEGL</sequence>
<evidence type="ECO:0000313" key="2">
    <source>
        <dbReference type="Proteomes" id="UP001433508"/>
    </source>
</evidence>
<comment type="caution">
    <text evidence="1">The sequence shown here is derived from an EMBL/GenBank/DDBJ whole genome shotgun (WGS) entry which is preliminary data.</text>
</comment>
<organism evidence="1 2">
    <name type="scientific">Lipomyces kononenkoae</name>
    <name type="common">Yeast</name>
    <dbReference type="NCBI Taxonomy" id="34357"/>
    <lineage>
        <taxon>Eukaryota</taxon>
        <taxon>Fungi</taxon>
        <taxon>Dikarya</taxon>
        <taxon>Ascomycota</taxon>
        <taxon>Saccharomycotina</taxon>
        <taxon>Lipomycetes</taxon>
        <taxon>Lipomycetales</taxon>
        <taxon>Lipomycetaceae</taxon>
        <taxon>Lipomyces</taxon>
    </lineage>
</organism>
<accession>A0ACC3SYM0</accession>
<evidence type="ECO:0000313" key="1">
    <source>
        <dbReference type="EMBL" id="KAK9236756.1"/>
    </source>
</evidence>
<keyword evidence="2" id="KW-1185">Reference proteome</keyword>